<evidence type="ECO:0000313" key="2">
    <source>
        <dbReference type="Proteomes" id="UP001403385"/>
    </source>
</evidence>
<dbReference type="PANTHER" id="PTHR33221:SF15">
    <property type="entry name" value="HTH-TYPE TRANSCRIPTIONAL REGULATOR YWGB-RELATED"/>
    <property type="match status" value="1"/>
</dbReference>
<dbReference type="InterPro" id="IPR000944">
    <property type="entry name" value="Tscrpt_reg_Rrf2"/>
</dbReference>
<dbReference type="SUPFAM" id="SSF46785">
    <property type="entry name" value="Winged helix' DNA-binding domain"/>
    <property type="match status" value="1"/>
</dbReference>
<sequence>MTKSKFAISVHILTLLTSVKEEWLSSEYIAGSLNMNPVLVRNELSNLKKNQLVESKEGKGGGVRLAKAANKITLGDIFTAIKKNHIFGLAKNEPNPKCPVGNQINRHLTDLFAEVDQVVEEQLHAVSLGDFQERFEF</sequence>
<comment type="caution">
    <text evidence="1">The sequence shown here is derived from an EMBL/GenBank/DDBJ whole genome shotgun (WGS) entry which is preliminary data.</text>
</comment>
<gene>
    <name evidence="1" type="ORF">AAG747_16745</name>
</gene>
<dbReference type="Gene3D" id="1.10.10.10">
    <property type="entry name" value="Winged helix-like DNA-binding domain superfamily/Winged helix DNA-binding domain"/>
    <property type="match status" value="1"/>
</dbReference>
<dbReference type="InterPro" id="IPR036388">
    <property type="entry name" value="WH-like_DNA-bd_sf"/>
</dbReference>
<dbReference type="InterPro" id="IPR036390">
    <property type="entry name" value="WH_DNA-bd_sf"/>
</dbReference>
<dbReference type="GO" id="GO:0005829">
    <property type="term" value="C:cytosol"/>
    <property type="evidence" value="ECO:0007669"/>
    <property type="project" value="TreeGrafter"/>
</dbReference>
<organism evidence="1 2">
    <name type="scientific">Rapidithrix thailandica</name>
    <dbReference type="NCBI Taxonomy" id="413964"/>
    <lineage>
        <taxon>Bacteria</taxon>
        <taxon>Pseudomonadati</taxon>
        <taxon>Bacteroidota</taxon>
        <taxon>Cytophagia</taxon>
        <taxon>Cytophagales</taxon>
        <taxon>Flammeovirgaceae</taxon>
        <taxon>Rapidithrix</taxon>
    </lineage>
</organism>
<evidence type="ECO:0000313" key="1">
    <source>
        <dbReference type="EMBL" id="MEN7549574.1"/>
    </source>
</evidence>
<name>A0AAW9SB51_9BACT</name>
<reference evidence="1 2" key="1">
    <citation type="submission" date="2024-04" db="EMBL/GenBank/DDBJ databases">
        <title>Novel genus in family Flammeovirgaceae.</title>
        <authorList>
            <person name="Nguyen T.H."/>
            <person name="Vuong T.Q."/>
            <person name="Le H."/>
            <person name="Kim S.-G."/>
        </authorList>
    </citation>
    <scope>NUCLEOTIDE SEQUENCE [LARGE SCALE GENOMIC DNA]</scope>
    <source>
        <strain evidence="1 2">JCM 23209</strain>
    </source>
</reference>
<dbReference type="PROSITE" id="PS51197">
    <property type="entry name" value="HTH_RRF2_2"/>
    <property type="match status" value="1"/>
</dbReference>
<keyword evidence="2" id="KW-1185">Reference proteome</keyword>
<dbReference type="GO" id="GO:0003700">
    <property type="term" value="F:DNA-binding transcription factor activity"/>
    <property type="evidence" value="ECO:0007669"/>
    <property type="project" value="TreeGrafter"/>
</dbReference>
<protein>
    <submittedName>
        <fullName evidence="1">Rrf2 family transcriptional regulator</fullName>
    </submittedName>
</protein>
<dbReference type="RefSeq" id="WP_346822353.1">
    <property type="nucleotide sequence ID" value="NZ_JBDKWZ010000009.1"/>
</dbReference>
<dbReference type="AlphaFoldDB" id="A0AAW9SB51"/>
<dbReference type="Proteomes" id="UP001403385">
    <property type="component" value="Unassembled WGS sequence"/>
</dbReference>
<dbReference type="Pfam" id="PF02082">
    <property type="entry name" value="Rrf2"/>
    <property type="match status" value="1"/>
</dbReference>
<proteinExistence type="predicted"/>
<accession>A0AAW9SB51</accession>
<dbReference type="EMBL" id="JBDKWZ010000009">
    <property type="protein sequence ID" value="MEN7549574.1"/>
    <property type="molecule type" value="Genomic_DNA"/>
</dbReference>
<dbReference type="PANTHER" id="PTHR33221">
    <property type="entry name" value="WINGED HELIX-TURN-HELIX TRANSCRIPTIONAL REGULATOR, RRF2 FAMILY"/>
    <property type="match status" value="1"/>
</dbReference>